<evidence type="ECO:0000313" key="2">
    <source>
        <dbReference type="EMBL" id="MQL78966.1"/>
    </source>
</evidence>
<evidence type="ECO:0000313" key="3">
    <source>
        <dbReference type="Proteomes" id="UP000652761"/>
    </source>
</evidence>
<accession>A0A843U9U2</accession>
<dbReference type="AlphaFoldDB" id="A0A843U9U2"/>
<evidence type="ECO:0000256" key="1">
    <source>
        <dbReference type="SAM" id="MobiDB-lite"/>
    </source>
</evidence>
<name>A0A843U9U2_COLES</name>
<gene>
    <name evidence="2" type="ORF">Taro_011389</name>
</gene>
<feature type="region of interest" description="Disordered" evidence="1">
    <location>
        <begin position="234"/>
        <end position="260"/>
    </location>
</feature>
<reference evidence="2" key="1">
    <citation type="submission" date="2017-07" db="EMBL/GenBank/DDBJ databases">
        <title>Taro Niue Genome Assembly and Annotation.</title>
        <authorList>
            <person name="Atibalentja N."/>
            <person name="Keating K."/>
            <person name="Fields C.J."/>
        </authorList>
    </citation>
    <scope>NUCLEOTIDE SEQUENCE</scope>
    <source>
        <strain evidence="2">Niue_2</strain>
        <tissue evidence="2">Leaf</tissue>
    </source>
</reference>
<comment type="caution">
    <text evidence="2">The sequence shown here is derived from an EMBL/GenBank/DDBJ whole genome shotgun (WGS) entry which is preliminary data.</text>
</comment>
<sequence>MIETVCMPPDEIFSSIIARKKDISRSMAHPQRLWQASTTYLIARDFRGSSISLVSESAVCHVLPSLLYVEMPSVHFLRISRYTEVLPMAHQGIGVLIQLLQEWRNDQREFTQDLEHMRAAIEGWICELVGYAFGEHTEQILACVMAIQELLDWIEARQGLLQLRAEERWEQVRGIAYELHYDHRKPDQESMGFVNNPNGEGRQPRIVPPRGTHVLILYFPSSYKYHLLSFLSSHSTHPRHPRRKASLEEKEWPSRGFAFR</sequence>
<dbReference type="EMBL" id="NMUH01000425">
    <property type="protein sequence ID" value="MQL78966.1"/>
    <property type="molecule type" value="Genomic_DNA"/>
</dbReference>
<proteinExistence type="predicted"/>
<keyword evidence="3" id="KW-1185">Reference proteome</keyword>
<organism evidence="2 3">
    <name type="scientific">Colocasia esculenta</name>
    <name type="common">Wild taro</name>
    <name type="synonym">Arum esculentum</name>
    <dbReference type="NCBI Taxonomy" id="4460"/>
    <lineage>
        <taxon>Eukaryota</taxon>
        <taxon>Viridiplantae</taxon>
        <taxon>Streptophyta</taxon>
        <taxon>Embryophyta</taxon>
        <taxon>Tracheophyta</taxon>
        <taxon>Spermatophyta</taxon>
        <taxon>Magnoliopsida</taxon>
        <taxon>Liliopsida</taxon>
        <taxon>Araceae</taxon>
        <taxon>Aroideae</taxon>
        <taxon>Colocasieae</taxon>
        <taxon>Colocasia</taxon>
    </lineage>
</organism>
<protein>
    <submittedName>
        <fullName evidence="2">Uncharacterized protein</fullName>
    </submittedName>
</protein>
<dbReference type="Proteomes" id="UP000652761">
    <property type="component" value="Unassembled WGS sequence"/>
</dbReference>